<dbReference type="Proteomes" id="UP000277294">
    <property type="component" value="Unassembled WGS sequence"/>
</dbReference>
<gene>
    <name evidence="2" type="ORF">PIGHUM_03626</name>
</gene>
<dbReference type="GO" id="GO:0004252">
    <property type="term" value="F:serine-type endopeptidase activity"/>
    <property type="evidence" value="ECO:0007669"/>
    <property type="project" value="InterPro"/>
</dbReference>
<dbReference type="InterPro" id="IPR036286">
    <property type="entry name" value="LexA/Signal_pep-like_sf"/>
</dbReference>
<reference evidence="2 3" key="1">
    <citation type="submission" date="2018-10" db="EMBL/GenBank/DDBJ databases">
        <authorList>
            <person name="Criscuolo A."/>
        </authorList>
    </citation>
    <scope>NUCLEOTIDE SEQUENCE [LARGE SCALE GENOMIC DNA]</scope>
    <source>
        <strain evidence="2">DnA1</strain>
    </source>
</reference>
<protein>
    <submittedName>
        <fullName evidence="2">Peptidase S26</fullName>
    </submittedName>
</protein>
<dbReference type="Gene3D" id="2.10.109.10">
    <property type="entry name" value="Umud Fragment, subunit A"/>
    <property type="match status" value="1"/>
</dbReference>
<feature type="domain" description="Peptidase S26" evidence="1">
    <location>
        <begin position="26"/>
        <end position="183"/>
    </location>
</feature>
<dbReference type="GO" id="GO:0006465">
    <property type="term" value="P:signal peptide processing"/>
    <property type="evidence" value="ECO:0007669"/>
    <property type="project" value="InterPro"/>
</dbReference>
<accession>A0A3P4B6I9</accession>
<dbReference type="EMBL" id="UWPJ01000027">
    <property type="protein sequence ID" value="VCU71541.1"/>
    <property type="molecule type" value="Genomic_DNA"/>
</dbReference>
<organism evidence="2 3">
    <name type="scientific">Pigmentiphaga humi</name>
    <dbReference type="NCBI Taxonomy" id="2478468"/>
    <lineage>
        <taxon>Bacteria</taxon>
        <taxon>Pseudomonadati</taxon>
        <taxon>Pseudomonadota</taxon>
        <taxon>Betaproteobacteria</taxon>
        <taxon>Burkholderiales</taxon>
        <taxon>Alcaligenaceae</taxon>
        <taxon>Pigmentiphaga</taxon>
    </lineage>
</organism>
<dbReference type="InterPro" id="IPR019533">
    <property type="entry name" value="Peptidase_S26"/>
</dbReference>
<proteinExistence type="predicted"/>
<sequence>MLSASRHHRAPTWRTRAAVLVGMAAGLAALFAPGLLRAVSPQPAAVPRLVYNATDSVPRGFYVIAAQPPGVGDLILTRLPASAARLAAERGYLPAGVPLIKPIAASYGDHVCVRDGKVRINGHVVARTLAADSKDRPLAAWSGCRLLAEGEWFLLSTDNPASFDSRYFGPIPRIAAYGLAVPLWVWGAQ</sequence>
<dbReference type="OrthoDB" id="5360818at2"/>
<dbReference type="AlphaFoldDB" id="A0A3P4B6I9"/>
<evidence type="ECO:0000259" key="1">
    <source>
        <dbReference type="Pfam" id="PF10502"/>
    </source>
</evidence>
<evidence type="ECO:0000313" key="3">
    <source>
        <dbReference type="Proteomes" id="UP000277294"/>
    </source>
</evidence>
<evidence type="ECO:0000313" key="2">
    <source>
        <dbReference type="EMBL" id="VCU71541.1"/>
    </source>
</evidence>
<keyword evidence="3" id="KW-1185">Reference proteome</keyword>
<dbReference type="SUPFAM" id="SSF51306">
    <property type="entry name" value="LexA/Signal peptidase"/>
    <property type="match status" value="1"/>
</dbReference>
<name>A0A3P4B6I9_9BURK</name>
<dbReference type="Pfam" id="PF10502">
    <property type="entry name" value="Peptidase_S26"/>
    <property type="match status" value="1"/>
</dbReference>